<dbReference type="InterPro" id="IPR003423">
    <property type="entry name" value="OMP_efflux"/>
</dbReference>
<dbReference type="STRING" id="502682.BMF35_a1307"/>
<proteinExistence type="inferred from homology"/>
<comment type="subcellular location">
    <subcellularLocation>
        <location evidence="2">Cell membrane</location>
        <topology evidence="2">Lipid-anchor</topology>
    </subcellularLocation>
</comment>
<reference evidence="3 4" key="1">
    <citation type="submission" date="2015-04" db="EMBL/GenBank/DDBJ databases">
        <title>The draft genome sequence of Erythrobacr gangjinensis K7-2.</title>
        <authorList>
            <person name="Zhuang L."/>
            <person name="Liu Y."/>
            <person name="Shao Z."/>
        </authorList>
    </citation>
    <scope>NUCLEOTIDE SEQUENCE [LARGE SCALE GENOMIC DNA]</scope>
    <source>
        <strain evidence="3 4">K7-2</strain>
    </source>
</reference>
<dbReference type="EMBL" id="LBHC01000002">
    <property type="protein sequence ID" value="KLE32306.1"/>
    <property type="molecule type" value="Genomic_DNA"/>
</dbReference>
<keyword evidence="2" id="KW-0472">Membrane</keyword>
<protein>
    <submittedName>
        <fullName evidence="3">RND transporter</fullName>
    </submittedName>
</protein>
<evidence type="ECO:0000313" key="4">
    <source>
        <dbReference type="Proteomes" id="UP000053070"/>
    </source>
</evidence>
<keyword evidence="2" id="KW-1134">Transmembrane beta strand</keyword>
<dbReference type="NCBIfam" id="TIGR01845">
    <property type="entry name" value="outer_NodT"/>
    <property type="match status" value="1"/>
</dbReference>
<organism evidence="3 4">
    <name type="scientific">Aurantiacibacter gangjinensis</name>
    <dbReference type="NCBI Taxonomy" id="502682"/>
    <lineage>
        <taxon>Bacteria</taxon>
        <taxon>Pseudomonadati</taxon>
        <taxon>Pseudomonadota</taxon>
        <taxon>Alphaproteobacteria</taxon>
        <taxon>Sphingomonadales</taxon>
        <taxon>Erythrobacteraceae</taxon>
        <taxon>Aurantiacibacter</taxon>
    </lineage>
</organism>
<name>A0A0G9MNK7_9SPHN</name>
<dbReference type="Gene3D" id="1.20.1600.10">
    <property type="entry name" value="Outer membrane efflux proteins (OEP)"/>
    <property type="match status" value="1"/>
</dbReference>
<dbReference type="Proteomes" id="UP000053070">
    <property type="component" value="Unassembled WGS sequence"/>
</dbReference>
<dbReference type="InterPro" id="IPR010131">
    <property type="entry name" value="MdtP/NodT-like"/>
</dbReference>
<dbReference type="GO" id="GO:0015562">
    <property type="term" value="F:efflux transmembrane transporter activity"/>
    <property type="evidence" value="ECO:0007669"/>
    <property type="project" value="InterPro"/>
</dbReference>
<dbReference type="PANTHER" id="PTHR30203:SF25">
    <property type="entry name" value="OUTER MEMBRANE PROTEIN-RELATED"/>
    <property type="match status" value="1"/>
</dbReference>
<dbReference type="PATRIC" id="fig|502682.8.peg.2359"/>
<dbReference type="AlphaFoldDB" id="A0A0G9MNK7"/>
<evidence type="ECO:0000313" key="3">
    <source>
        <dbReference type="EMBL" id="KLE32306.1"/>
    </source>
</evidence>
<gene>
    <name evidence="3" type="ORF">AAW01_11565</name>
</gene>
<dbReference type="SUPFAM" id="SSF56954">
    <property type="entry name" value="Outer membrane efflux proteins (OEP)"/>
    <property type="match status" value="1"/>
</dbReference>
<keyword evidence="2" id="KW-0564">Palmitate</keyword>
<dbReference type="GO" id="GO:0005886">
    <property type="term" value="C:plasma membrane"/>
    <property type="evidence" value="ECO:0007669"/>
    <property type="project" value="UniProtKB-SubCell"/>
</dbReference>
<sequence length="471" mass="49516">MLALGACTTAQVDVAQPTVEVPADWQVVGPPPISVDVTEYWTLLDDPLLTQFVEQAIEENRDLATSAARLDQARASLRQARAGYLPSVTGSAGANRAVGSGTSDDFFFDIGADAQWELDLFGQISGNVLASEADLAAQGFSLADLQRLIVGQVAIATINARATAEQLAIAEATLVIQDDNLQIARWRNEAGLVSSLDVEQARTQRAQTAATIPQLESSLVATANSISTLIGEPPGRVLALLTLQAAPVPGPPELDGFEAPAEVLRRRPDVRAAEASLVSSTARIGVARAQLLPLVRLSGSIGTGPTTAGNLFDLVTGGLFAGVSQLLFDGGRTRAQVDSAEAGARAALAQWEQTILGALEDVETSAVDRQTATERVILTDEVLDAANTTALLARSQYEAGLTDFQTLLVAENNLLSARNQLVSAEAARANAFVRLTQALGGGWTELDLDIPQVVEADFDTDPDDAATDRTE</sequence>
<comment type="caution">
    <text evidence="3">The sequence shown here is derived from an EMBL/GenBank/DDBJ whole genome shotgun (WGS) entry which is preliminary data.</text>
</comment>
<keyword evidence="2" id="KW-0812">Transmembrane</keyword>
<dbReference type="PANTHER" id="PTHR30203">
    <property type="entry name" value="OUTER MEMBRANE CATION EFFLUX PROTEIN"/>
    <property type="match status" value="1"/>
</dbReference>
<keyword evidence="4" id="KW-1185">Reference proteome</keyword>
<comment type="similarity">
    <text evidence="1 2">Belongs to the outer membrane factor (OMF) (TC 1.B.17) family.</text>
</comment>
<evidence type="ECO:0000256" key="1">
    <source>
        <dbReference type="ARBA" id="ARBA00007613"/>
    </source>
</evidence>
<accession>A0A0G9MNK7</accession>
<dbReference type="Pfam" id="PF02321">
    <property type="entry name" value="OEP"/>
    <property type="match status" value="2"/>
</dbReference>
<keyword evidence="2" id="KW-0449">Lipoprotein</keyword>
<dbReference type="Gene3D" id="2.20.200.10">
    <property type="entry name" value="Outer membrane efflux proteins (OEP)"/>
    <property type="match status" value="1"/>
</dbReference>
<evidence type="ECO:0000256" key="2">
    <source>
        <dbReference type="RuleBase" id="RU362097"/>
    </source>
</evidence>